<evidence type="ECO:0000256" key="1">
    <source>
        <dbReference type="SAM" id="MobiDB-lite"/>
    </source>
</evidence>
<accession>A0AAW1VHR0</accession>
<protein>
    <submittedName>
        <fullName evidence="2">Uncharacterized protein</fullName>
    </submittedName>
</protein>
<sequence>MQMCSRCVECDNIILDNFNYCECCGLETIRQLRIIKARTLSNLFPKNQTAPAASQNLFDDFQVDNKQLTLIEDSLMTDDVSSDIEKKQLLSVSSDFISLEEEKENMSNGGQTPEETKIFKQV</sequence>
<dbReference type="AlphaFoldDB" id="A0AAW1VHR0"/>
<dbReference type="Proteomes" id="UP001431783">
    <property type="component" value="Unassembled WGS sequence"/>
</dbReference>
<comment type="caution">
    <text evidence="2">The sequence shown here is derived from an EMBL/GenBank/DDBJ whole genome shotgun (WGS) entry which is preliminary data.</text>
</comment>
<dbReference type="EMBL" id="JARQZJ010000134">
    <property type="protein sequence ID" value="KAK9892411.1"/>
    <property type="molecule type" value="Genomic_DNA"/>
</dbReference>
<evidence type="ECO:0000313" key="2">
    <source>
        <dbReference type="EMBL" id="KAK9892411.1"/>
    </source>
</evidence>
<organism evidence="2 3">
    <name type="scientific">Henosepilachna vigintioctopunctata</name>
    <dbReference type="NCBI Taxonomy" id="420089"/>
    <lineage>
        <taxon>Eukaryota</taxon>
        <taxon>Metazoa</taxon>
        <taxon>Ecdysozoa</taxon>
        <taxon>Arthropoda</taxon>
        <taxon>Hexapoda</taxon>
        <taxon>Insecta</taxon>
        <taxon>Pterygota</taxon>
        <taxon>Neoptera</taxon>
        <taxon>Endopterygota</taxon>
        <taxon>Coleoptera</taxon>
        <taxon>Polyphaga</taxon>
        <taxon>Cucujiformia</taxon>
        <taxon>Coccinelloidea</taxon>
        <taxon>Coccinellidae</taxon>
        <taxon>Epilachninae</taxon>
        <taxon>Epilachnini</taxon>
        <taxon>Henosepilachna</taxon>
    </lineage>
</organism>
<reference evidence="2 3" key="1">
    <citation type="submission" date="2023-03" db="EMBL/GenBank/DDBJ databases">
        <title>Genome insight into feeding habits of ladybird beetles.</title>
        <authorList>
            <person name="Li H.-S."/>
            <person name="Huang Y.-H."/>
            <person name="Pang H."/>
        </authorList>
    </citation>
    <scope>NUCLEOTIDE SEQUENCE [LARGE SCALE GENOMIC DNA]</scope>
    <source>
        <strain evidence="2">SYSU_2023b</strain>
        <tissue evidence="2">Whole body</tissue>
    </source>
</reference>
<proteinExistence type="predicted"/>
<gene>
    <name evidence="2" type="ORF">WA026_019862</name>
</gene>
<name>A0AAW1VHR0_9CUCU</name>
<keyword evidence="3" id="KW-1185">Reference proteome</keyword>
<feature type="region of interest" description="Disordered" evidence="1">
    <location>
        <begin position="102"/>
        <end position="122"/>
    </location>
</feature>
<evidence type="ECO:0000313" key="3">
    <source>
        <dbReference type="Proteomes" id="UP001431783"/>
    </source>
</evidence>